<name>A0A941HQR9_9CLOT</name>
<evidence type="ECO:0000256" key="2">
    <source>
        <dbReference type="ARBA" id="ARBA00022692"/>
    </source>
</evidence>
<dbReference type="InterPro" id="IPR010652">
    <property type="entry name" value="DUF1232"/>
</dbReference>
<evidence type="ECO:0000259" key="6">
    <source>
        <dbReference type="Pfam" id="PF06803"/>
    </source>
</evidence>
<keyword evidence="4" id="KW-0472">Membrane</keyword>
<evidence type="ECO:0000256" key="4">
    <source>
        <dbReference type="ARBA" id="ARBA00023136"/>
    </source>
</evidence>
<evidence type="ECO:0000256" key="1">
    <source>
        <dbReference type="ARBA" id="ARBA00004127"/>
    </source>
</evidence>
<dbReference type="RefSeq" id="WP_211800406.1">
    <property type="nucleotide sequence ID" value="NZ_JAGSCS010000005.1"/>
</dbReference>
<evidence type="ECO:0000313" key="7">
    <source>
        <dbReference type="EMBL" id="MBR0575788.1"/>
    </source>
</evidence>
<keyword evidence="3" id="KW-1133">Transmembrane helix</keyword>
<evidence type="ECO:0000256" key="3">
    <source>
        <dbReference type="ARBA" id="ARBA00022989"/>
    </source>
</evidence>
<evidence type="ECO:0000256" key="5">
    <source>
        <dbReference type="SAM" id="Coils"/>
    </source>
</evidence>
<keyword evidence="8" id="KW-1185">Reference proteome</keyword>
<feature type="coiled-coil region" evidence="5">
    <location>
        <begin position="151"/>
        <end position="183"/>
    </location>
</feature>
<comment type="caution">
    <text evidence="7">The sequence shown here is derived from an EMBL/GenBank/DDBJ whole genome shotgun (WGS) entry which is preliminary data.</text>
</comment>
<sequence length="383" mass="42973">MRITSVTTTLSAEDILHDLKTLVEPQVPELTFHEVVLQENFLEITGTFRKFIGIPFLARVRILSVLNNVLTLRMERVKVLKIGIPKFALNLASKTLAKKAEEMGLTYADKALSVNIDSALQKSPHVHLVVDNLAMADGVLTLAIKGIEADVAALQAEANKDKIAEEEAKRQAEEARLKEFNRKLGLIPRTADSYSDFRKKLLKKIPAGRKNLGEYAFLLPDLYVLAYRLMKDKRVAKRDKVVLGVTFGYPLLPFDLLPDKMPILGKVDDLALIFFGANHMLTKIPVPILVKHWQGELKTLKLLRDNLGTLVGFTPAKTLDQVYGMVDGSLEKKKPSYLPDEEYLLPDEVKPLDLDPIFQPVLQAKPEEPVKLGKNIPEENQKK</sequence>
<dbReference type="GO" id="GO:0012505">
    <property type="term" value="C:endomembrane system"/>
    <property type="evidence" value="ECO:0007669"/>
    <property type="project" value="UniProtKB-SubCell"/>
</dbReference>
<accession>A0A941HQR9</accession>
<feature type="domain" description="DUF1232" evidence="6">
    <location>
        <begin position="240"/>
        <end position="275"/>
    </location>
</feature>
<dbReference type="Pfam" id="PF06803">
    <property type="entry name" value="DUF1232"/>
    <property type="match status" value="1"/>
</dbReference>
<evidence type="ECO:0000313" key="8">
    <source>
        <dbReference type="Proteomes" id="UP000675379"/>
    </source>
</evidence>
<protein>
    <submittedName>
        <fullName evidence="7">DUF1232 domain-containing protein</fullName>
    </submittedName>
</protein>
<organism evidence="7 8">
    <name type="scientific">Proteiniclasticum sediminis</name>
    <dbReference type="NCBI Taxonomy" id="2804028"/>
    <lineage>
        <taxon>Bacteria</taxon>
        <taxon>Bacillati</taxon>
        <taxon>Bacillota</taxon>
        <taxon>Clostridia</taxon>
        <taxon>Eubacteriales</taxon>
        <taxon>Clostridiaceae</taxon>
        <taxon>Proteiniclasticum</taxon>
    </lineage>
</organism>
<proteinExistence type="predicted"/>
<dbReference type="EMBL" id="JAGSCS010000005">
    <property type="protein sequence ID" value="MBR0575788.1"/>
    <property type="molecule type" value="Genomic_DNA"/>
</dbReference>
<gene>
    <name evidence="7" type="ORF">KCG48_05465</name>
</gene>
<dbReference type="Proteomes" id="UP000675379">
    <property type="component" value="Unassembled WGS sequence"/>
</dbReference>
<comment type="subcellular location">
    <subcellularLocation>
        <location evidence="1">Endomembrane system</location>
        <topology evidence="1">Multi-pass membrane protein</topology>
    </subcellularLocation>
</comment>
<keyword evidence="2" id="KW-0812">Transmembrane</keyword>
<keyword evidence="5" id="KW-0175">Coiled coil</keyword>
<reference evidence="7" key="1">
    <citation type="submission" date="2021-04" db="EMBL/GenBank/DDBJ databases">
        <title>Proteiniclasticum sedimins sp. nov., an obligate anaerobic bacterium isolated from anaerobic sludge.</title>
        <authorList>
            <person name="Liu J."/>
        </authorList>
    </citation>
    <scope>NUCLEOTIDE SEQUENCE</scope>
    <source>
        <strain evidence="7">BAD-10</strain>
    </source>
</reference>
<dbReference type="AlphaFoldDB" id="A0A941HQR9"/>